<comment type="caution">
    <text evidence="2">The sequence shown here is derived from an EMBL/GenBank/DDBJ whole genome shotgun (WGS) entry which is preliminary data.</text>
</comment>
<dbReference type="Proteomes" id="UP001642484">
    <property type="component" value="Unassembled WGS sequence"/>
</dbReference>
<protein>
    <submittedName>
        <fullName evidence="2">Uncharacterized protein</fullName>
    </submittedName>
</protein>
<reference evidence="2 3" key="1">
    <citation type="submission" date="2024-02" db="EMBL/GenBank/DDBJ databases">
        <authorList>
            <person name="Chen Y."/>
            <person name="Shah S."/>
            <person name="Dougan E. K."/>
            <person name="Thang M."/>
            <person name="Chan C."/>
        </authorList>
    </citation>
    <scope>NUCLEOTIDE SEQUENCE [LARGE SCALE GENOMIC DNA]</scope>
</reference>
<organism evidence="2 3">
    <name type="scientific">Durusdinium trenchii</name>
    <dbReference type="NCBI Taxonomy" id="1381693"/>
    <lineage>
        <taxon>Eukaryota</taxon>
        <taxon>Sar</taxon>
        <taxon>Alveolata</taxon>
        <taxon>Dinophyceae</taxon>
        <taxon>Suessiales</taxon>
        <taxon>Symbiodiniaceae</taxon>
        <taxon>Durusdinium</taxon>
    </lineage>
</organism>
<dbReference type="EMBL" id="CAXAMN010000803">
    <property type="protein sequence ID" value="CAK8990838.1"/>
    <property type="molecule type" value="Genomic_DNA"/>
</dbReference>
<proteinExistence type="predicted"/>
<keyword evidence="3" id="KW-1185">Reference proteome</keyword>
<evidence type="ECO:0000313" key="2">
    <source>
        <dbReference type="EMBL" id="CAK8990838.1"/>
    </source>
</evidence>
<accession>A0ABP0HKT5</accession>
<evidence type="ECO:0000256" key="1">
    <source>
        <dbReference type="SAM" id="MobiDB-lite"/>
    </source>
</evidence>
<sequence length="150" mass="18178">MGRRDKGRSNSRVSEYERLGRIPCQHTPRHARYYSDYYSESRSRSRDRRRDRGRDRGRDRRRDRDHHRDRRRDRSRRRRKGDWRDDMEEFIRKNGLDTRTQDALFALNKTIALTVMGMDGGRNTFLLEGVRNPDAVVMSRIRIATGQQRR</sequence>
<name>A0ABP0HKT5_9DINO</name>
<feature type="compositionally biased region" description="Basic residues" evidence="1">
    <location>
        <begin position="63"/>
        <end position="81"/>
    </location>
</feature>
<feature type="compositionally biased region" description="Basic and acidic residues" evidence="1">
    <location>
        <begin position="39"/>
        <end position="62"/>
    </location>
</feature>
<gene>
    <name evidence="2" type="ORF">CCMP2556_LOCUS2213</name>
</gene>
<feature type="region of interest" description="Disordered" evidence="1">
    <location>
        <begin position="1"/>
        <end position="84"/>
    </location>
</feature>
<evidence type="ECO:0000313" key="3">
    <source>
        <dbReference type="Proteomes" id="UP001642484"/>
    </source>
</evidence>